<protein>
    <recommendedName>
        <fullName evidence="6">Caspase family protein</fullName>
    </recommendedName>
</protein>
<dbReference type="InterPro" id="IPR050452">
    <property type="entry name" value="Metacaspase"/>
</dbReference>
<dbReference type="AlphaFoldDB" id="A0A2A7UX29"/>
<accession>A0A2A7UX29</accession>
<dbReference type="PANTHER" id="PTHR48104:SF30">
    <property type="entry name" value="METACASPASE-1"/>
    <property type="match status" value="1"/>
</dbReference>
<evidence type="ECO:0000256" key="1">
    <source>
        <dbReference type="SAM" id="MobiDB-lite"/>
    </source>
</evidence>
<feature type="region of interest" description="Disordered" evidence="1">
    <location>
        <begin position="260"/>
        <end position="283"/>
    </location>
</feature>
<dbReference type="Pfam" id="PF19955">
    <property type="entry name" value="EAD1"/>
    <property type="match status" value="1"/>
</dbReference>
<dbReference type="PANTHER" id="PTHR48104">
    <property type="entry name" value="METACASPASE-4"/>
    <property type="match status" value="1"/>
</dbReference>
<dbReference type="RefSeq" id="WP_066533126.1">
    <property type="nucleotide sequence ID" value="NZ_PDEA01000001.1"/>
</dbReference>
<keyword evidence="5" id="KW-1185">Reference proteome</keyword>
<dbReference type="STRING" id="1219032.GCA_001515545_00498"/>
<dbReference type="GeneID" id="80802061"/>
<reference evidence="5" key="1">
    <citation type="submission" date="2017-09" db="EMBL/GenBank/DDBJ databases">
        <title>FDA dAtabase for Regulatory Grade micrObial Sequences (FDA-ARGOS): Supporting development and validation of Infectious Disease Dx tests.</title>
        <authorList>
            <person name="Minogue T."/>
            <person name="Wolcott M."/>
            <person name="Wasieloski L."/>
            <person name="Aguilar W."/>
            <person name="Moore D."/>
            <person name="Tallon L."/>
            <person name="Sadzewicz L."/>
            <person name="Ott S."/>
            <person name="Zhao X."/>
            <person name="Nagaraj S."/>
            <person name="Vavikolanu K."/>
            <person name="Aluvathingal J."/>
            <person name="Nadendla S."/>
            <person name="Sichtig H."/>
        </authorList>
    </citation>
    <scope>NUCLEOTIDE SEQUENCE [LARGE SCALE GENOMIC DNA]</scope>
    <source>
        <strain evidence="5">FDAARGOS_394</strain>
    </source>
</reference>
<dbReference type="InterPro" id="IPR029030">
    <property type="entry name" value="Caspase-like_dom_sf"/>
</dbReference>
<dbReference type="Gene3D" id="3.40.50.1460">
    <property type="match status" value="1"/>
</dbReference>
<dbReference type="GO" id="GO:0005737">
    <property type="term" value="C:cytoplasm"/>
    <property type="evidence" value="ECO:0007669"/>
    <property type="project" value="TreeGrafter"/>
</dbReference>
<evidence type="ECO:0000259" key="3">
    <source>
        <dbReference type="Pfam" id="PF19955"/>
    </source>
</evidence>
<dbReference type="EMBL" id="PDEA01000001">
    <property type="protein sequence ID" value="PEH89850.1"/>
    <property type="molecule type" value="Genomic_DNA"/>
</dbReference>
<dbReference type="InterPro" id="IPR045430">
    <property type="entry name" value="EAD1"/>
</dbReference>
<dbReference type="GO" id="GO:0004197">
    <property type="term" value="F:cysteine-type endopeptidase activity"/>
    <property type="evidence" value="ECO:0007669"/>
    <property type="project" value="InterPro"/>
</dbReference>
<evidence type="ECO:0000259" key="2">
    <source>
        <dbReference type="Pfam" id="PF00656"/>
    </source>
</evidence>
<name>A0A2A7UX29_COMTR</name>
<feature type="compositionally biased region" description="Basic and acidic residues" evidence="1">
    <location>
        <begin position="263"/>
        <end position="276"/>
    </location>
</feature>
<proteinExistence type="predicted"/>
<feature type="domain" description="Peptidase C14 caspase" evidence="2">
    <location>
        <begin position="8"/>
        <end position="250"/>
    </location>
</feature>
<sequence>MSKSFHSGRAFIVGIGDYDNLSDLGLAPVYDADDVEKLLVSPKHCGYPTANVRILRNREASRSAIIAGLQELAAQSQPNDTVVVYFSGHGAQRTAGPDVGTYLCPPEFDSTRPRETGIEAEELSDLLQGIKAERLLVLIDACRSGAVARIKAEEGEDLLKWEFGGQRLDKLAVGNGRVIISASEAHQNSMILGRYRNSLFTHFVLKGLQGGVDDRSDGLIHVLDLFHYVAQQVTTERGDQNPVLTTRTQDNFPVALRKGGLLKSEDGSGDDAREQEPGNAGADPKEVEDLMVILYPQGPTDREIWSRADGDIASLRAGSTGRAAWHAALRTLALGGGGAITMDSLLKEAAAEYGNNPQLRSLLDARRS</sequence>
<evidence type="ECO:0000313" key="4">
    <source>
        <dbReference type="EMBL" id="PEH89850.1"/>
    </source>
</evidence>
<comment type="caution">
    <text evidence="4">The sequence shown here is derived from an EMBL/GenBank/DDBJ whole genome shotgun (WGS) entry which is preliminary data.</text>
</comment>
<dbReference type="SUPFAM" id="SSF52129">
    <property type="entry name" value="Caspase-like"/>
    <property type="match status" value="1"/>
</dbReference>
<dbReference type="Pfam" id="PF00656">
    <property type="entry name" value="Peptidase_C14"/>
    <property type="match status" value="1"/>
</dbReference>
<dbReference type="InterPro" id="IPR011600">
    <property type="entry name" value="Pept_C14_caspase"/>
</dbReference>
<organism evidence="4 5">
    <name type="scientific">Comamonas terrigena</name>
    <dbReference type="NCBI Taxonomy" id="32013"/>
    <lineage>
        <taxon>Bacteria</taxon>
        <taxon>Pseudomonadati</taxon>
        <taxon>Pseudomonadota</taxon>
        <taxon>Betaproteobacteria</taxon>
        <taxon>Burkholderiales</taxon>
        <taxon>Comamonadaceae</taxon>
        <taxon>Comamonas</taxon>
    </lineage>
</organism>
<gene>
    <name evidence="4" type="ORF">CRM82_15670</name>
</gene>
<evidence type="ECO:0008006" key="6">
    <source>
        <dbReference type="Google" id="ProtNLM"/>
    </source>
</evidence>
<dbReference type="Proteomes" id="UP000220246">
    <property type="component" value="Unassembled WGS sequence"/>
</dbReference>
<dbReference type="OrthoDB" id="161433at2"/>
<dbReference type="GO" id="GO:0006508">
    <property type="term" value="P:proteolysis"/>
    <property type="evidence" value="ECO:0007669"/>
    <property type="project" value="InterPro"/>
</dbReference>
<feature type="domain" description="Effector-associated" evidence="3">
    <location>
        <begin position="281"/>
        <end position="364"/>
    </location>
</feature>
<evidence type="ECO:0000313" key="5">
    <source>
        <dbReference type="Proteomes" id="UP000220246"/>
    </source>
</evidence>